<dbReference type="Pfam" id="PF07715">
    <property type="entry name" value="Plug"/>
    <property type="match status" value="1"/>
</dbReference>
<dbReference type="RefSeq" id="WP_093196451.1">
    <property type="nucleotide sequence ID" value="NZ_FNGS01000001.1"/>
</dbReference>
<evidence type="ECO:0000256" key="7">
    <source>
        <dbReference type="ARBA" id="ARBA00023237"/>
    </source>
</evidence>
<protein>
    <submittedName>
        <fullName evidence="13">TonB-linked outer membrane protein, SusC/RagA family</fullName>
    </submittedName>
</protein>
<dbReference type="SUPFAM" id="SSF56935">
    <property type="entry name" value="Porins"/>
    <property type="match status" value="1"/>
</dbReference>
<feature type="domain" description="TonB-dependent receptor plug" evidence="12">
    <location>
        <begin position="115"/>
        <end position="222"/>
    </location>
</feature>
<keyword evidence="6 8" id="KW-0472">Membrane</keyword>
<dbReference type="InterPro" id="IPR023996">
    <property type="entry name" value="TonB-dep_OMP_SusC/RagA"/>
</dbReference>
<dbReference type="InterPro" id="IPR037066">
    <property type="entry name" value="Plug_dom_sf"/>
</dbReference>
<dbReference type="EMBL" id="FNGS01000001">
    <property type="protein sequence ID" value="SDL13495.1"/>
    <property type="molecule type" value="Genomic_DNA"/>
</dbReference>
<dbReference type="NCBIfam" id="TIGR04056">
    <property type="entry name" value="OMP_RagA_SusC"/>
    <property type="match status" value="1"/>
</dbReference>
<dbReference type="Pfam" id="PF00593">
    <property type="entry name" value="TonB_dep_Rec_b-barrel"/>
    <property type="match status" value="1"/>
</dbReference>
<dbReference type="STRING" id="563176.SAMN04488090_0098"/>
<keyword evidence="10" id="KW-0732">Signal</keyword>
<keyword evidence="14" id="KW-1185">Reference proteome</keyword>
<evidence type="ECO:0000256" key="9">
    <source>
        <dbReference type="RuleBase" id="RU003357"/>
    </source>
</evidence>
<dbReference type="AlphaFoldDB" id="A0A1G9HKU0"/>
<dbReference type="Pfam" id="PF13715">
    <property type="entry name" value="CarbopepD_reg_2"/>
    <property type="match status" value="1"/>
</dbReference>
<dbReference type="Gene3D" id="2.60.40.1120">
    <property type="entry name" value="Carboxypeptidase-like, regulatory domain"/>
    <property type="match status" value="1"/>
</dbReference>
<proteinExistence type="inferred from homology"/>
<dbReference type="InterPro" id="IPR012910">
    <property type="entry name" value="Plug_dom"/>
</dbReference>
<evidence type="ECO:0000256" key="8">
    <source>
        <dbReference type="PROSITE-ProRule" id="PRU01360"/>
    </source>
</evidence>
<dbReference type="InterPro" id="IPR036942">
    <property type="entry name" value="Beta-barrel_TonB_sf"/>
</dbReference>
<organism evidence="13 14">
    <name type="scientific">Siphonobacter aquaeclarae</name>
    <dbReference type="NCBI Taxonomy" id="563176"/>
    <lineage>
        <taxon>Bacteria</taxon>
        <taxon>Pseudomonadati</taxon>
        <taxon>Bacteroidota</taxon>
        <taxon>Cytophagia</taxon>
        <taxon>Cytophagales</taxon>
        <taxon>Cytophagaceae</taxon>
        <taxon>Siphonobacter</taxon>
    </lineage>
</organism>
<evidence type="ECO:0000256" key="1">
    <source>
        <dbReference type="ARBA" id="ARBA00004571"/>
    </source>
</evidence>
<name>A0A1G9HKU0_9BACT</name>
<evidence type="ECO:0000256" key="2">
    <source>
        <dbReference type="ARBA" id="ARBA00022448"/>
    </source>
</evidence>
<dbReference type="Proteomes" id="UP000198901">
    <property type="component" value="Unassembled WGS sequence"/>
</dbReference>
<dbReference type="InterPro" id="IPR023997">
    <property type="entry name" value="TonB-dep_OMP_SusC/RagA_CS"/>
</dbReference>
<evidence type="ECO:0000256" key="5">
    <source>
        <dbReference type="ARBA" id="ARBA00023077"/>
    </source>
</evidence>
<reference evidence="13 14" key="1">
    <citation type="submission" date="2016-10" db="EMBL/GenBank/DDBJ databases">
        <authorList>
            <person name="de Groot N.N."/>
        </authorList>
    </citation>
    <scope>NUCLEOTIDE SEQUENCE [LARGE SCALE GENOMIC DNA]</scope>
    <source>
        <strain evidence="13 14">DSM 21668</strain>
    </source>
</reference>
<dbReference type="InterPro" id="IPR039426">
    <property type="entry name" value="TonB-dep_rcpt-like"/>
</dbReference>
<evidence type="ECO:0000256" key="4">
    <source>
        <dbReference type="ARBA" id="ARBA00022692"/>
    </source>
</evidence>
<feature type="chain" id="PRO_5011495573" evidence="10">
    <location>
        <begin position="24"/>
        <end position="1066"/>
    </location>
</feature>
<sequence length="1066" mass="117560">MKNPLQYLLRVSCLLLLVWQAHAQQKITGKVTDGKDGLPGVNIRVKGSAKGTATDASGGYTLVNVPNNAVLVFSSIGFRTVEEAVGGRTVVDVVLPADAGDLDELVVVGYATQKKINLTGAVDQLAGKTLESRPVANVIQGLQGASPGLNITYGGGRPGTVPTINIRGGTSINGGEPLIIIDGIPATSNDMLRLNPSDVASFSVLRDAASASIYGARAAFGVVLITTKEGGKGRKSITYNNFVSWGKPTVLAKPVTDPYIYSRVLETSTDNTPWDYVNYSDEYYKWAKERSDNPSLPDTRLNPSDPTKWAYMGANNWYDYFFNKVGISQNHSLAFTGSANADGNVPVGYYVSGDYTKENGLNKLTADFWERYALKSRVNFSPLRWLKVDNNLSLYSTRRADPTSSITDVYYLQPTDVAKNPDGTWANTGAGRLAARLTDGGKNREDMFGFQNITRLTATFGDFSITGDASFKKEMWTYHWDTRKFNIGFGPGDIRQEGGNGSVTEQNGSLNQTVYNLYGNYNKTFGKHTVGLMAGFNQESYVYSTVKTERNVLISSSLPYLGLTTGDIFVTAGYDSYATRSAFGRLNYTFKERYLLEANGRLDGSSRFPSSNRWGFFPSVSAGWIISSEPFFAGAQHAIPTLKLRASYGDLGNQNVGYYSYLQTLPTGLSGYLINGGQQTVITGSPSLTIDPRNYTWERVNTVNAGLDFGLLRDKIMVTADYYIRNTKGMLTTGQELPGVLGTSVPKQNAADMRTNGWELSIGFRDSYTVGSKPLSVDAKFLVSDAQSTITRFRNDQQLFSNYREGQKLGEIWGLKNDGYFQSADEIKKLDETAIIPWGALQIVQGWPKYVDLDGNGKIEKGLSAKDPKDMSIIGNTTARYRFGINLNLSWNNFDAAIFLQGVGKADYYPRHYLFWGPYQQPYANVYPWNLDFYRATSETGADRERHSASYIAAGLADANTNSKYPVLQSWLADANYGAGLDIPQTKYLLSAAYLRVKNVSVGYTLPSAWLSRYKINRFRVYVSGENLFEFSAIKKYIDPEAVNQGYSAWAYPFQRKMAVGVNIEF</sequence>
<evidence type="ECO:0000313" key="13">
    <source>
        <dbReference type="EMBL" id="SDL13495.1"/>
    </source>
</evidence>
<evidence type="ECO:0000259" key="12">
    <source>
        <dbReference type="Pfam" id="PF07715"/>
    </source>
</evidence>
<comment type="subcellular location">
    <subcellularLocation>
        <location evidence="1 8">Cell outer membrane</location>
        <topology evidence="1 8">Multi-pass membrane protein</topology>
    </subcellularLocation>
</comment>
<dbReference type="InterPro" id="IPR008969">
    <property type="entry name" value="CarboxyPept-like_regulatory"/>
</dbReference>
<keyword evidence="4 8" id="KW-0812">Transmembrane</keyword>
<keyword evidence="3 8" id="KW-1134">Transmembrane beta strand</keyword>
<dbReference type="OrthoDB" id="9768177at2"/>
<feature type="signal peptide" evidence="10">
    <location>
        <begin position="1"/>
        <end position="23"/>
    </location>
</feature>
<keyword evidence="7 8" id="KW-0998">Cell outer membrane</keyword>
<accession>A0A1G9HKU0</accession>
<keyword evidence="2 8" id="KW-0813">Transport</keyword>
<evidence type="ECO:0000313" key="14">
    <source>
        <dbReference type="Proteomes" id="UP000198901"/>
    </source>
</evidence>
<gene>
    <name evidence="13" type="ORF">SAMN04488090_0098</name>
</gene>
<comment type="similarity">
    <text evidence="8 9">Belongs to the TonB-dependent receptor family.</text>
</comment>
<feature type="domain" description="TonB-dependent receptor-like beta-barrel" evidence="11">
    <location>
        <begin position="413"/>
        <end position="775"/>
    </location>
</feature>
<evidence type="ECO:0000256" key="10">
    <source>
        <dbReference type="SAM" id="SignalP"/>
    </source>
</evidence>
<dbReference type="NCBIfam" id="TIGR04057">
    <property type="entry name" value="SusC_RagA_signa"/>
    <property type="match status" value="1"/>
</dbReference>
<evidence type="ECO:0000256" key="3">
    <source>
        <dbReference type="ARBA" id="ARBA00022452"/>
    </source>
</evidence>
<dbReference type="Gene3D" id="2.40.170.20">
    <property type="entry name" value="TonB-dependent receptor, beta-barrel domain"/>
    <property type="match status" value="1"/>
</dbReference>
<dbReference type="PROSITE" id="PS52016">
    <property type="entry name" value="TONB_DEPENDENT_REC_3"/>
    <property type="match status" value="1"/>
</dbReference>
<dbReference type="Gene3D" id="2.170.130.10">
    <property type="entry name" value="TonB-dependent receptor, plug domain"/>
    <property type="match status" value="1"/>
</dbReference>
<dbReference type="GO" id="GO:0009279">
    <property type="term" value="C:cell outer membrane"/>
    <property type="evidence" value="ECO:0007669"/>
    <property type="project" value="UniProtKB-SubCell"/>
</dbReference>
<dbReference type="InterPro" id="IPR000531">
    <property type="entry name" value="Beta-barrel_TonB"/>
</dbReference>
<keyword evidence="5 9" id="KW-0798">TonB box</keyword>
<dbReference type="SUPFAM" id="SSF49464">
    <property type="entry name" value="Carboxypeptidase regulatory domain-like"/>
    <property type="match status" value="1"/>
</dbReference>
<evidence type="ECO:0000259" key="11">
    <source>
        <dbReference type="Pfam" id="PF00593"/>
    </source>
</evidence>
<evidence type="ECO:0000256" key="6">
    <source>
        <dbReference type="ARBA" id="ARBA00023136"/>
    </source>
</evidence>